<evidence type="ECO:0000313" key="1">
    <source>
        <dbReference type="EMBL" id="OMO84329.1"/>
    </source>
</evidence>
<sequence>MDQTTAVGSAVNVAKPRQELLNSKKKARKGKIVEILADHKCTPTNGLLAPTPVNLPVAAVAKPATYKHLELIVLA</sequence>
<evidence type="ECO:0000313" key="2">
    <source>
        <dbReference type="Proteomes" id="UP000188268"/>
    </source>
</evidence>
<organism evidence="1 2">
    <name type="scientific">Corchorus capsularis</name>
    <name type="common">Jute</name>
    <dbReference type="NCBI Taxonomy" id="210143"/>
    <lineage>
        <taxon>Eukaryota</taxon>
        <taxon>Viridiplantae</taxon>
        <taxon>Streptophyta</taxon>
        <taxon>Embryophyta</taxon>
        <taxon>Tracheophyta</taxon>
        <taxon>Spermatophyta</taxon>
        <taxon>Magnoliopsida</taxon>
        <taxon>eudicotyledons</taxon>
        <taxon>Gunneridae</taxon>
        <taxon>Pentapetalae</taxon>
        <taxon>rosids</taxon>
        <taxon>malvids</taxon>
        <taxon>Malvales</taxon>
        <taxon>Malvaceae</taxon>
        <taxon>Grewioideae</taxon>
        <taxon>Apeibeae</taxon>
        <taxon>Corchorus</taxon>
    </lineage>
</organism>
<protein>
    <submittedName>
        <fullName evidence="1">Uncharacterized protein</fullName>
    </submittedName>
</protein>
<proteinExistence type="predicted"/>
<dbReference type="AlphaFoldDB" id="A0A1R3IP12"/>
<dbReference type="Gramene" id="OMO84329">
    <property type="protein sequence ID" value="OMO84329"/>
    <property type="gene ID" value="CCACVL1_10893"/>
</dbReference>
<dbReference type="EMBL" id="AWWV01009733">
    <property type="protein sequence ID" value="OMO84329.1"/>
    <property type="molecule type" value="Genomic_DNA"/>
</dbReference>
<comment type="caution">
    <text evidence="1">The sequence shown here is derived from an EMBL/GenBank/DDBJ whole genome shotgun (WGS) entry which is preliminary data.</text>
</comment>
<name>A0A1R3IP12_COCAP</name>
<dbReference type="OrthoDB" id="1602884at2759"/>
<accession>A0A1R3IP12</accession>
<reference evidence="1 2" key="1">
    <citation type="submission" date="2013-09" db="EMBL/GenBank/DDBJ databases">
        <title>Corchorus capsularis genome sequencing.</title>
        <authorList>
            <person name="Alam M."/>
            <person name="Haque M.S."/>
            <person name="Islam M.S."/>
            <person name="Emdad E.M."/>
            <person name="Islam M.M."/>
            <person name="Ahmed B."/>
            <person name="Halim A."/>
            <person name="Hossen Q.M.M."/>
            <person name="Hossain M.Z."/>
            <person name="Ahmed R."/>
            <person name="Khan M.M."/>
            <person name="Islam R."/>
            <person name="Rashid M.M."/>
            <person name="Khan S.A."/>
            <person name="Rahman M.S."/>
            <person name="Alam M."/>
        </authorList>
    </citation>
    <scope>NUCLEOTIDE SEQUENCE [LARGE SCALE GENOMIC DNA]</scope>
    <source>
        <strain evidence="2">cv. CVL-1</strain>
        <tissue evidence="1">Whole seedling</tissue>
    </source>
</reference>
<keyword evidence="2" id="KW-1185">Reference proteome</keyword>
<gene>
    <name evidence="1" type="ORF">CCACVL1_10893</name>
</gene>
<dbReference type="Proteomes" id="UP000188268">
    <property type="component" value="Unassembled WGS sequence"/>
</dbReference>